<dbReference type="SUPFAM" id="SSF52540">
    <property type="entry name" value="P-loop containing nucleoside triphosphate hydrolases"/>
    <property type="match status" value="1"/>
</dbReference>
<dbReference type="GO" id="GO:0006265">
    <property type="term" value="P:DNA topological change"/>
    <property type="evidence" value="ECO:0007669"/>
    <property type="project" value="InterPro"/>
</dbReference>
<keyword evidence="3" id="KW-0413">Isomerase</keyword>
<dbReference type="PROSITE" id="PS51192">
    <property type="entry name" value="HELICASE_ATP_BIND_1"/>
    <property type="match status" value="1"/>
</dbReference>
<dbReference type="InterPro" id="IPR005736">
    <property type="entry name" value="Reverse_gyrase"/>
</dbReference>
<evidence type="ECO:0000313" key="5">
    <source>
        <dbReference type="EMBL" id="HDL60164.1"/>
    </source>
</evidence>
<dbReference type="GO" id="GO:0005737">
    <property type="term" value="C:cytoplasm"/>
    <property type="evidence" value="ECO:0007669"/>
    <property type="project" value="UniProtKB-SubCell"/>
</dbReference>
<dbReference type="Pfam" id="PF00270">
    <property type="entry name" value="DEAD"/>
    <property type="match status" value="1"/>
</dbReference>
<keyword evidence="5" id="KW-0067">ATP-binding</keyword>
<gene>
    <name evidence="5" type="ORF">ENH14_01780</name>
</gene>
<proteinExistence type="predicted"/>
<dbReference type="GO" id="GO:0005524">
    <property type="term" value="F:ATP binding"/>
    <property type="evidence" value="ECO:0007669"/>
    <property type="project" value="InterPro"/>
</dbReference>
<name>A0A7V0LUG3_UNCW3</name>
<evidence type="ECO:0000256" key="3">
    <source>
        <dbReference type="ARBA" id="ARBA00023235"/>
    </source>
</evidence>
<dbReference type="Proteomes" id="UP000886381">
    <property type="component" value="Unassembled WGS sequence"/>
</dbReference>
<dbReference type="AlphaFoldDB" id="A0A7V0LUG3"/>
<reference evidence="5" key="1">
    <citation type="journal article" date="2020" name="mSystems">
        <title>Genome- and Community-Level Interaction Insights into Carbon Utilization and Element Cycling Functions of Hydrothermarchaeota in Hydrothermal Sediment.</title>
        <authorList>
            <person name="Zhou Z."/>
            <person name="Liu Y."/>
            <person name="Xu W."/>
            <person name="Pan J."/>
            <person name="Luo Z.H."/>
            <person name="Li M."/>
        </authorList>
    </citation>
    <scope>NUCLEOTIDE SEQUENCE [LARGE SCALE GENOMIC DNA]</scope>
    <source>
        <strain evidence="5">HyVt-28</strain>
    </source>
</reference>
<evidence type="ECO:0000256" key="1">
    <source>
        <dbReference type="ARBA" id="ARBA00004496"/>
    </source>
</evidence>
<comment type="subcellular location">
    <subcellularLocation>
        <location evidence="1">Cytoplasm</location>
    </subcellularLocation>
</comment>
<organism evidence="5">
    <name type="scientific">candidate division WOR-3 bacterium</name>
    <dbReference type="NCBI Taxonomy" id="2052148"/>
    <lineage>
        <taxon>Bacteria</taxon>
        <taxon>Bacteria division WOR-3</taxon>
    </lineage>
</organism>
<dbReference type="GO" id="GO:0003677">
    <property type="term" value="F:DNA binding"/>
    <property type="evidence" value="ECO:0007669"/>
    <property type="project" value="InterPro"/>
</dbReference>
<keyword evidence="5" id="KW-0547">Nucleotide-binding</keyword>
<keyword evidence="5" id="KW-0378">Hydrolase</keyword>
<dbReference type="InterPro" id="IPR014001">
    <property type="entry name" value="Helicase_ATP-bd"/>
</dbReference>
<dbReference type="GO" id="GO:0004386">
    <property type="term" value="F:helicase activity"/>
    <property type="evidence" value="ECO:0007669"/>
    <property type="project" value="UniProtKB-KW"/>
</dbReference>
<dbReference type="InterPro" id="IPR027417">
    <property type="entry name" value="P-loop_NTPase"/>
</dbReference>
<accession>A0A7V0LUG3</accession>
<comment type="caution">
    <text evidence="5">The sequence shown here is derived from an EMBL/GenBank/DDBJ whole genome shotgun (WGS) entry which is preliminary data.</text>
</comment>
<protein>
    <submittedName>
        <fullName evidence="5">DEAD/DEAH box helicase</fullName>
    </submittedName>
</protein>
<dbReference type="Gene3D" id="3.40.50.300">
    <property type="entry name" value="P-loop containing nucleotide triphosphate hydrolases"/>
    <property type="match status" value="1"/>
</dbReference>
<dbReference type="EMBL" id="DRDR01000078">
    <property type="protein sequence ID" value="HDL60164.1"/>
    <property type="molecule type" value="Genomic_DNA"/>
</dbReference>
<keyword evidence="2" id="KW-0963">Cytoplasm</keyword>
<evidence type="ECO:0000259" key="4">
    <source>
        <dbReference type="PROSITE" id="PS51192"/>
    </source>
</evidence>
<sequence>MKIRQPDALYGEFCPVCKGDFGSFEIDKGLCQYRKHPLLPSRLEEELKNLDNLFTKLLGSSMRNLQRLWALRVLNHISFPITAPTGTGKTVFGLIISLYLAEYKKKKSYLIFPTSILVKENHERLINFLKKAGFKLKIIAYHGDINEKEKEILKQKITDFEYDILITTNQFISKNFNLLRGKRFDYIFVDDVDALLKASKNVEKVLSL</sequence>
<feature type="domain" description="Helicase ATP-binding" evidence="4">
    <location>
        <begin position="70"/>
        <end position="208"/>
    </location>
</feature>
<dbReference type="GO" id="GO:0160097">
    <property type="term" value="F:reverse gyrase activity"/>
    <property type="evidence" value="ECO:0007669"/>
    <property type="project" value="UniProtKB-ARBA"/>
</dbReference>
<dbReference type="PANTHER" id="PTHR43505">
    <property type="entry name" value="REVERSE GYRASE"/>
    <property type="match status" value="1"/>
</dbReference>
<evidence type="ECO:0000256" key="2">
    <source>
        <dbReference type="ARBA" id="ARBA00022490"/>
    </source>
</evidence>
<dbReference type="SMART" id="SM00487">
    <property type="entry name" value="DEXDc"/>
    <property type="match status" value="1"/>
</dbReference>
<dbReference type="InterPro" id="IPR011545">
    <property type="entry name" value="DEAD/DEAH_box_helicase_dom"/>
</dbReference>
<keyword evidence="5" id="KW-0347">Helicase</keyword>
<dbReference type="PANTHER" id="PTHR43505:SF1">
    <property type="entry name" value="REVERSE GYRASE"/>
    <property type="match status" value="1"/>
</dbReference>